<reference evidence="1 2" key="1">
    <citation type="submission" date="2014-04" db="EMBL/GenBank/DDBJ databases">
        <authorList>
            <consortium name="International Citrus Genome Consortium"/>
            <person name="Gmitter F."/>
            <person name="Chen C."/>
            <person name="Farmerie W."/>
            <person name="Harkins T."/>
            <person name="Desany B."/>
            <person name="Mohiuddin M."/>
            <person name="Kodira C."/>
            <person name="Borodovsky M."/>
            <person name="Lomsadze A."/>
            <person name="Burns P."/>
            <person name="Jenkins J."/>
            <person name="Prochnik S."/>
            <person name="Shu S."/>
            <person name="Chapman J."/>
            <person name="Pitluck S."/>
            <person name="Schmutz J."/>
            <person name="Rokhsar D."/>
        </authorList>
    </citation>
    <scope>NUCLEOTIDE SEQUENCE</scope>
</reference>
<keyword evidence="2" id="KW-1185">Reference proteome</keyword>
<organism evidence="1 2">
    <name type="scientific">Citrus sinensis</name>
    <name type="common">Sweet orange</name>
    <name type="synonym">Citrus aurantium var. sinensis</name>
    <dbReference type="NCBI Taxonomy" id="2711"/>
    <lineage>
        <taxon>Eukaryota</taxon>
        <taxon>Viridiplantae</taxon>
        <taxon>Streptophyta</taxon>
        <taxon>Embryophyta</taxon>
        <taxon>Tracheophyta</taxon>
        <taxon>Spermatophyta</taxon>
        <taxon>Magnoliopsida</taxon>
        <taxon>eudicotyledons</taxon>
        <taxon>Gunneridae</taxon>
        <taxon>Pentapetalae</taxon>
        <taxon>rosids</taxon>
        <taxon>malvids</taxon>
        <taxon>Sapindales</taxon>
        <taxon>Rutaceae</taxon>
        <taxon>Aurantioideae</taxon>
        <taxon>Citrus</taxon>
    </lineage>
</organism>
<name>A0A067EK08_CITSI</name>
<accession>A0A067EK08</accession>
<evidence type="ECO:0000313" key="2">
    <source>
        <dbReference type="Proteomes" id="UP000027120"/>
    </source>
</evidence>
<protein>
    <submittedName>
        <fullName evidence="1">Uncharacterized protein</fullName>
    </submittedName>
</protein>
<proteinExistence type="predicted"/>
<dbReference type="AlphaFoldDB" id="A0A067EK08"/>
<evidence type="ECO:0000313" key="1">
    <source>
        <dbReference type="EMBL" id="KDO51557.1"/>
    </source>
</evidence>
<dbReference type="EMBL" id="KK785053">
    <property type="protein sequence ID" value="KDO51557.1"/>
    <property type="molecule type" value="Genomic_DNA"/>
</dbReference>
<sequence>MDVMKPPFTDEIMDMPLVQGSGCHKQFRHLTLLNTTRDHILMHIKNKHYPKWPSALIAPPIKRDRSRYYYFHKDHEYDTSECWALKKQIEELIRQGKLKEFIEDTNIEKKPKKYEDSKEKEKASI</sequence>
<dbReference type="Proteomes" id="UP000027120">
    <property type="component" value="Unassembled WGS sequence"/>
</dbReference>
<gene>
    <name evidence="1" type="ORF">CISIN_1g037559mg</name>
</gene>